<dbReference type="EMBL" id="GGEC01065984">
    <property type="protein sequence ID" value="MBX46468.1"/>
    <property type="molecule type" value="Transcribed_RNA"/>
</dbReference>
<sequence>MIIVLRLKYMLSVHNDDKGNTPFSYFYLFSCFKGEMHVKIHVNRPLPPAPPKLLLLSLEL</sequence>
<accession>A0A2P2NVD1</accession>
<dbReference type="AlphaFoldDB" id="A0A2P2NVD1"/>
<organism evidence="1">
    <name type="scientific">Rhizophora mucronata</name>
    <name type="common">Asiatic mangrove</name>
    <dbReference type="NCBI Taxonomy" id="61149"/>
    <lineage>
        <taxon>Eukaryota</taxon>
        <taxon>Viridiplantae</taxon>
        <taxon>Streptophyta</taxon>
        <taxon>Embryophyta</taxon>
        <taxon>Tracheophyta</taxon>
        <taxon>Spermatophyta</taxon>
        <taxon>Magnoliopsida</taxon>
        <taxon>eudicotyledons</taxon>
        <taxon>Gunneridae</taxon>
        <taxon>Pentapetalae</taxon>
        <taxon>rosids</taxon>
        <taxon>fabids</taxon>
        <taxon>Malpighiales</taxon>
        <taxon>Rhizophoraceae</taxon>
        <taxon>Rhizophora</taxon>
    </lineage>
</organism>
<name>A0A2P2NVD1_RHIMU</name>
<evidence type="ECO:0000313" key="1">
    <source>
        <dbReference type="EMBL" id="MBX46468.1"/>
    </source>
</evidence>
<reference evidence="1" key="1">
    <citation type="submission" date="2018-02" db="EMBL/GenBank/DDBJ databases">
        <title>Rhizophora mucronata_Transcriptome.</title>
        <authorList>
            <person name="Meera S.P."/>
            <person name="Sreeshan A."/>
            <person name="Augustine A."/>
        </authorList>
    </citation>
    <scope>NUCLEOTIDE SEQUENCE</scope>
    <source>
        <tissue evidence="1">Leaf</tissue>
    </source>
</reference>
<protein>
    <submittedName>
        <fullName evidence="1">Uncharacterized protein</fullName>
    </submittedName>
</protein>
<proteinExistence type="predicted"/>